<proteinExistence type="predicted"/>
<feature type="region of interest" description="Disordered" evidence="1">
    <location>
        <begin position="90"/>
        <end position="109"/>
    </location>
</feature>
<dbReference type="Proteomes" id="UP000094065">
    <property type="component" value="Unassembled WGS sequence"/>
</dbReference>
<protein>
    <submittedName>
        <fullName evidence="2">Uncharacterized protein</fullName>
    </submittedName>
</protein>
<evidence type="ECO:0000313" key="3">
    <source>
        <dbReference type="Proteomes" id="UP000094065"/>
    </source>
</evidence>
<dbReference type="AlphaFoldDB" id="A0A1E3HLH0"/>
<dbReference type="OrthoDB" id="2577920at2759"/>
<organism evidence="2 3">
    <name type="scientific">Cryptococcus amylolentus CBS 6039</name>
    <dbReference type="NCBI Taxonomy" id="1295533"/>
    <lineage>
        <taxon>Eukaryota</taxon>
        <taxon>Fungi</taxon>
        <taxon>Dikarya</taxon>
        <taxon>Basidiomycota</taxon>
        <taxon>Agaricomycotina</taxon>
        <taxon>Tremellomycetes</taxon>
        <taxon>Tremellales</taxon>
        <taxon>Cryptococcaceae</taxon>
        <taxon>Cryptococcus</taxon>
    </lineage>
</organism>
<gene>
    <name evidence="2" type="ORF">L202_05538</name>
</gene>
<evidence type="ECO:0000256" key="1">
    <source>
        <dbReference type="SAM" id="MobiDB-lite"/>
    </source>
</evidence>
<comment type="caution">
    <text evidence="2">The sequence shown here is derived from an EMBL/GenBank/DDBJ whole genome shotgun (WGS) entry which is preliminary data.</text>
</comment>
<accession>A0A1E3HLH0</accession>
<dbReference type="RefSeq" id="XP_018992349.1">
    <property type="nucleotide sequence ID" value="XM_019139858.1"/>
</dbReference>
<sequence length="109" mass="12147">MDKNSRLFEDKKGDWTAFVWRVEVPDTARWPYWHYKDGQHVFVSGPLEKGIDGVYCINMQSMHAVGTFSSSAASSSPYCATPVCQRPKVAFPHEPPVESSPGPTKQSGK</sequence>
<dbReference type="GeneID" id="30156847"/>
<dbReference type="EMBL" id="AWGJ01000008">
    <property type="protein sequence ID" value="ODN76975.1"/>
    <property type="molecule type" value="Genomic_DNA"/>
</dbReference>
<name>A0A1E3HLH0_9TREE</name>
<keyword evidence="3" id="KW-1185">Reference proteome</keyword>
<evidence type="ECO:0000313" key="2">
    <source>
        <dbReference type="EMBL" id="ODN76975.1"/>
    </source>
</evidence>
<reference evidence="2 3" key="1">
    <citation type="submission" date="2016-06" db="EMBL/GenBank/DDBJ databases">
        <title>Evolution of pathogenesis and genome organization in the Tremellales.</title>
        <authorList>
            <person name="Cuomo C."/>
            <person name="Litvintseva A."/>
            <person name="Heitman J."/>
            <person name="Chen Y."/>
            <person name="Sun S."/>
            <person name="Springer D."/>
            <person name="Dromer F."/>
            <person name="Young S."/>
            <person name="Zeng Q."/>
            <person name="Chapman S."/>
            <person name="Gujja S."/>
            <person name="Saif S."/>
            <person name="Birren B."/>
        </authorList>
    </citation>
    <scope>NUCLEOTIDE SEQUENCE [LARGE SCALE GENOMIC DNA]</scope>
    <source>
        <strain evidence="2 3">CBS 6039</strain>
    </source>
</reference>